<feature type="region of interest" description="Disordered" evidence="1">
    <location>
        <begin position="40"/>
        <end position="91"/>
    </location>
</feature>
<keyword evidence="3" id="KW-1185">Reference proteome</keyword>
<protein>
    <submittedName>
        <fullName evidence="2">Uncharacterized protein</fullName>
    </submittedName>
</protein>
<name>A0A9Q3BX16_9BASI</name>
<dbReference type="EMBL" id="AVOT02003072">
    <property type="protein sequence ID" value="MBW0472397.1"/>
    <property type="molecule type" value="Genomic_DNA"/>
</dbReference>
<accession>A0A9Q3BX16</accession>
<organism evidence="2 3">
    <name type="scientific">Austropuccinia psidii MF-1</name>
    <dbReference type="NCBI Taxonomy" id="1389203"/>
    <lineage>
        <taxon>Eukaryota</taxon>
        <taxon>Fungi</taxon>
        <taxon>Dikarya</taxon>
        <taxon>Basidiomycota</taxon>
        <taxon>Pucciniomycotina</taxon>
        <taxon>Pucciniomycetes</taxon>
        <taxon>Pucciniales</taxon>
        <taxon>Sphaerophragmiaceae</taxon>
        <taxon>Austropuccinia</taxon>
    </lineage>
</organism>
<gene>
    <name evidence="2" type="ORF">O181_012112</name>
</gene>
<proteinExistence type="predicted"/>
<evidence type="ECO:0000313" key="3">
    <source>
        <dbReference type="Proteomes" id="UP000765509"/>
    </source>
</evidence>
<dbReference type="Proteomes" id="UP000765509">
    <property type="component" value="Unassembled WGS sequence"/>
</dbReference>
<evidence type="ECO:0000256" key="1">
    <source>
        <dbReference type="SAM" id="MobiDB-lite"/>
    </source>
</evidence>
<dbReference type="AlphaFoldDB" id="A0A9Q3BX16"/>
<sequence>MDHERAGTGRNQDTVWIGRPAAMEGAPGRLGKFRALSGLQPRQPSVVRVASEHPSTAATLADSRHRPRPAASASSSLRSPATALGRSPTPPHCACLPSAAEDRVLLLASSHSTSLALETFRHSLSWMAWFFQSMSV</sequence>
<comment type="caution">
    <text evidence="2">The sequence shown here is derived from an EMBL/GenBank/DDBJ whole genome shotgun (WGS) entry which is preliminary data.</text>
</comment>
<reference evidence="2" key="1">
    <citation type="submission" date="2021-03" db="EMBL/GenBank/DDBJ databases">
        <title>Draft genome sequence of rust myrtle Austropuccinia psidii MF-1, a brazilian biotype.</title>
        <authorList>
            <person name="Quecine M.C."/>
            <person name="Pachon D.M.R."/>
            <person name="Bonatelli M.L."/>
            <person name="Correr F.H."/>
            <person name="Franceschini L.M."/>
            <person name="Leite T.F."/>
            <person name="Margarido G.R.A."/>
            <person name="Almeida C.A."/>
            <person name="Ferrarezi J.A."/>
            <person name="Labate C.A."/>
        </authorList>
    </citation>
    <scope>NUCLEOTIDE SEQUENCE</scope>
    <source>
        <strain evidence="2">MF-1</strain>
    </source>
</reference>
<evidence type="ECO:0000313" key="2">
    <source>
        <dbReference type="EMBL" id="MBW0472397.1"/>
    </source>
</evidence>
<feature type="compositionally biased region" description="Low complexity" evidence="1">
    <location>
        <begin position="69"/>
        <end position="83"/>
    </location>
</feature>